<dbReference type="InterPro" id="IPR027417">
    <property type="entry name" value="P-loop_NTPase"/>
</dbReference>
<dbReference type="eggNOG" id="COG2274">
    <property type="taxonomic scope" value="Bacteria"/>
</dbReference>
<organism evidence="12 13">
    <name type="scientific">Methylovorus glucosotrophus (strain SIP3-4)</name>
    <dbReference type="NCBI Taxonomy" id="582744"/>
    <lineage>
        <taxon>Bacteria</taxon>
        <taxon>Pseudomonadati</taxon>
        <taxon>Pseudomonadota</taxon>
        <taxon>Betaproteobacteria</taxon>
        <taxon>Nitrosomonadales</taxon>
        <taxon>Methylophilaceae</taxon>
        <taxon>Methylovorus</taxon>
    </lineage>
</organism>
<keyword evidence="5" id="KW-0067">ATP-binding</keyword>
<reference evidence="13" key="1">
    <citation type="submission" date="2009-07" db="EMBL/GenBank/DDBJ databases">
        <title>Complete sequence of chromosome of Methylovorus sp. SIP3-4.</title>
        <authorList>
            <person name="Lucas S."/>
            <person name="Copeland A."/>
            <person name="Lapidus A."/>
            <person name="Glavina del Rio T."/>
            <person name="Tice H."/>
            <person name="Bruce D."/>
            <person name="Goodwin L."/>
            <person name="Pitluck S."/>
            <person name="Clum A."/>
            <person name="Larimer F."/>
            <person name="Land M."/>
            <person name="Hauser L."/>
            <person name="Kyrpides N."/>
            <person name="Mikhailova N."/>
            <person name="Kayluzhnaya M."/>
            <person name="Chistoserdova L."/>
        </authorList>
    </citation>
    <scope>NUCLEOTIDE SEQUENCE [LARGE SCALE GENOMIC DNA]</scope>
    <source>
        <strain evidence="13">SIP3-4</strain>
    </source>
</reference>
<keyword evidence="13" id="KW-1185">Reference proteome</keyword>
<evidence type="ECO:0000256" key="2">
    <source>
        <dbReference type="ARBA" id="ARBA00022475"/>
    </source>
</evidence>
<dbReference type="HOGENOM" id="CLU_000604_95_6_4"/>
<evidence type="ECO:0000313" key="12">
    <source>
        <dbReference type="EMBL" id="ACT51226.1"/>
    </source>
</evidence>
<dbReference type="KEGG" id="mei:Msip34_1984"/>
<gene>
    <name evidence="12" type="ordered locus">Msip34_1984</name>
</gene>
<evidence type="ECO:0000256" key="4">
    <source>
        <dbReference type="ARBA" id="ARBA00022741"/>
    </source>
</evidence>
<feature type="region of interest" description="Disordered" evidence="8">
    <location>
        <begin position="1"/>
        <end position="20"/>
    </location>
</feature>
<keyword evidence="7 9" id="KW-0472">Membrane</keyword>
<dbReference type="Gene3D" id="1.20.1560.10">
    <property type="entry name" value="ABC transporter type 1, transmembrane domain"/>
    <property type="match status" value="1"/>
</dbReference>
<feature type="transmembrane region" description="Helical" evidence="9">
    <location>
        <begin position="145"/>
        <end position="166"/>
    </location>
</feature>
<sequence length="575" mass="61628">MRSSMSARPDALSGVPSAAGVPSSLHLQVLRAMAPYGLEIGLSSFIINACGLLMPLFSMLIYDKVVGNGNVETLWTLVAGMLLVLVLEFTLRTIRAYVTQRLGAIAELHMEGRFIDRLLTTNAQQVASPGVLMSRYRDLASARDALLAQYAVVAADMPFMLLFLLAQGLIGGWLVLIPILFALPILLGQWLSNKPERDYSSRTLGVAARKASLLSELAGNLAFLQISPLRHLLADRWESEMYQGAILRGRQRFWQTAGQAWVGMCIGLASVTLLAVGVYRIEAGAISVGALIACSLIQLRAMLQLSSAASLLLGWKDLNRTQAELDAAAQPEANASYIQMPIASGKGDISVTQLTCHNQDGDLILDHVNLAVAPGERIAVIGRPGSGKSTLLRCLAGVQAPSEGQILLNAMRVEAYSPDQRALAITYKPQEPYLLGPCLQDNLARMESLRAEQAMLLTGLAAALKSGELRRDQVVSAGTGPRLSAGQCQIVALARSLSEDPQVFLLDEPTAGVDGETEAKLVDAVDQLTRGKTVILATHSLALLKKMDRIVVLERGKVVASGTPERLLQPTTGQA</sequence>
<comment type="subcellular location">
    <subcellularLocation>
        <location evidence="1">Cell membrane</location>
        <topology evidence="1">Multi-pass membrane protein</topology>
    </subcellularLocation>
</comment>
<evidence type="ECO:0000256" key="3">
    <source>
        <dbReference type="ARBA" id="ARBA00022692"/>
    </source>
</evidence>
<dbReference type="Proteomes" id="UP000002743">
    <property type="component" value="Chromosome"/>
</dbReference>
<evidence type="ECO:0000256" key="8">
    <source>
        <dbReference type="SAM" id="MobiDB-lite"/>
    </source>
</evidence>
<evidence type="ECO:0000256" key="1">
    <source>
        <dbReference type="ARBA" id="ARBA00004651"/>
    </source>
</evidence>
<evidence type="ECO:0000256" key="6">
    <source>
        <dbReference type="ARBA" id="ARBA00022989"/>
    </source>
</evidence>
<protein>
    <submittedName>
        <fullName evidence="12">ABC transporter related</fullName>
    </submittedName>
</protein>
<dbReference type="PANTHER" id="PTHR43394">
    <property type="entry name" value="ATP-DEPENDENT PERMEASE MDL1, MITOCHONDRIAL"/>
    <property type="match status" value="1"/>
</dbReference>
<dbReference type="SUPFAM" id="SSF90123">
    <property type="entry name" value="ABC transporter transmembrane region"/>
    <property type="match status" value="1"/>
</dbReference>
<dbReference type="Pfam" id="PF00005">
    <property type="entry name" value="ABC_tran"/>
    <property type="match status" value="1"/>
</dbReference>
<dbReference type="InterPro" id="IPR011527">
    <property type="entry name" value="ABC1_TM_dom"/>
</dbReference>
<keyword evidence="4" id="KW-0547">Nucleotide-binding</keyword>
<evidence type="ECO:0000259" key="11">
    <source>
        <dbReference type="PROSITE" id="PS50929"/>
    </source>
</evidence>
<feature type="domain" description="ABC transporter" evidence="10">
    <location>
        <begin position="349"/>
        <end position="575"/>
    </location>
</feature>
<dbReference type="EMBL" id="CP001674">
    <property type="protein sequence ID" value="ACT51226.1"/>
    <property type="molecule type" value="Genomic_DNA"/>
</dbReference>
<evidence type="ECO:0000313" key="13">
    <source>
        <dbReference type="Proteomes" id="UP000002743"/>
    </source>
</evidence>
<feature type="transmembrane region" description="Helical" evidence="9">
    <location>
        <begin position="74"/>
        <end position="91"/>
    </location>
</feature>
<proteinExistence type="predicted"/>
<keyword evidence="3 9" id="KW-0812">Transmembrane</keyword>
<dbReference type="GO" id="GO:0015421">
    <property type="term" value="F:ABC-type oligopeptide transporter activity"/>
    <property type="evidence" value="ECO:0007669"/>
    <property type="project" value="TreeGrafter"/>
</dbReference>
<dbReference type="GO" id="GO:0005886">
    <property type="term" value="C:plasma membrane"/>
    <property type="evidence" value="ECO:0007669"/>
    <property type="project" value="UniProtKB-SubCell"/>
</dbReference>
<dbReference type="PANTHER" id="PTHR43394:SF1">
    <property type="entry name" value="ATP-BINDING CASSETTE SUB-FAMILY B MEMBER 10, MITOCHONDRIAL"/>
    <property type="match status" value="1"/>
</dbReference>
<dbReference type="InterPro" id="IPR003593">
    <property type="entry name" value="AAA+_ATPase"/>
</dbReference>
<dbReference type="InterPro" id="IPR003439">
    <property type="entry name" value="ABC_transporter-like_ATP-bd"/>
</dbReference>
<evidence type="ECO:0000256" key="5">
    <source>
        <dbReference type="ARBA" id="ARBA00022840"/>
    </source>
</evidence>
<evidence type="ECO:0000259" key="10">
    <source>
        <dbReference type="PROSITE" id="PS50893"/>
    </source>
</evidence>
<dbReference type="SMART" id="SM00382">
    <property type="entry name" value="AAA"/>
    <property type="match status" value="1"/>
</dbReference>
<feature type="transmembrane region" description="Helical" evidence="9">
    <location>
        <begin position="260"/>
        <end position="279"/>
    </location>
</feature>
<reference evidence="12 13" key="2">
    <citation type="journal article" date="2011" name="J. Bacteriol.">
        <title>Genomes of three methylotrophs from a single niche uncover genetic and metabolic divergence of Methylophilaceae.</title>
        <authorList>
            <person name="Lapidus A."/>
            <person name="Clum A."/>
            <person name="Labutti K."/>
            <person name="Kaluzhnaya M.G."/>
            <person name="Lim S."/>
            <person name="Beck D.A."/>
            <person name="Glavina Del Rio T."/>
            <person name="Nolan M."/>
            <person name="Mavromatis K."/>
            <person name="Huntemann M."/>
            <person name="Lucas S."/>
            <person name="Lidstrom M.E."/>
            <person name="Ivanova N."/>
            <person name="Chistoserdova L."/>
        </authorList>
    </citation>
    <scope>NUCLEOTIDE SEQUENCE [LARGE SCALE GENOMIC DNA]</scope>
    <source>
        <strain evidence="12 13">SIP3-4</strain>
    </source>
</reference>
<dbReference type="InterPro" id="IPR039421">
    <property type="entry name" value="Type_1_exporter"/>
</dbReference>
<name>C6X783_METGS</name>
<evidence type="ECO:0000256" key="9">
    <source>
        <dbReference type="SAM" id="Phobius"/>
    </source>
</evidence>
<keyword evidence="6 9" id="KW-1133">Transmembrane helix</keyword>
<dbReference type="GO" id="GO:0016887">
    <property type="term" value="F:ATP hydrolysis activity"/>
    <property type="evidence" value="ECO:0007669"/>
    <property type="project" value="InterPro"/>
</dbReference>
<keyword evidence="2" id="KW-1003">Cell membrane</keyword>
<dbReference type="Pfam" id="PF00664">
    <property type="entry name" value="ABC_membrane"/>
    <property type="match status" value="1"/>
</dbReference>
<feature type="domain" description="ABC transmembrane type-1" evidence="11">
    <location>
        <begin position="40"/>
        <end position="317"/>
    </location>
</feature>
<dbReference type="InterPro" id="IPR036640">
    <property type="entry name" value="ABC1_TM_sf"/>
</dbReference>
<feature type="transmembrane region" description="Helical" evidence="9">
    <location>
        <begin position="172"/>
        <end position="192"/>
    </location>
</feature>
<accession>C6X783</accession>
<dbReference type="PROSITE" id="PS50929">
    <property type="entry name" value="ABC_TM1F"/>
    <property type="match status" value="1"/>
</dbReference>
<dbReference type="PROSITE" id="PS50893">
    <property type="entry name" value="ABC_TRANSPORTER_2"/>
    <property type="match status" value="1"/>
</dbReference>
<dbReference type="GO" id="GO:0005524">
    <property type="term" value="F:ATP binding"/>
    <property type="evidence" value="ECO:0007669"/>
    <property type="project" value="UniProtKB-KW"/>
</dbReference>
<feature type="transmembrane region" description="Helical" evidence="9">
    <location>
        <begin position="40"/>
        <end position="62"/>
    </location>
</feature>
<dbReference type="STRING" id="582744.Msip34_1984"/>
<dbReference type="AlphaFoldDB" id="C6X783"/>
<dbReference type="Gene3D" id="3.40.50.300">
    <property type="entry name" value="P-loop containing nucleotide triphosphate hydrolases"/>
    <property type="match status" value="1"/>
</dbReference>
<evidence type="ECO:0000256" key="7">
    <source>
        <dbReference type="ARBA" id="ARBA00023136"/>
    </source>
</evidence>
<dbReference type="SUPFAM" id="SSF52540">
    <property type="entry name" value="P-loop containing nucleoside triphosphate hydrolases"/>
    <property type="match status" value="1"/>
</dbReference>